<evidence type="ECO:0000256" key="1">
    <source>
        <dbReference type="SAM" id="Phobius"/>
    </source>
</evidence>
<proteinExistence type="evidence at transcript level"/>
<feature type="transmembrane region" description="Helical" evidence="1">
    <location>
        <begin position="5"/>
        <end position="30"/>
    </location>
</feature>
<keyword evidence="1" id="KW-0472">Membrane</keyword>
<sequence length="173" mass="19990">VCVCVYCCCVFTFLFFFFFFFGIFQVFPFISVGSNVPLLTFTCFVHGVYSCSITSVYSFSHINLCVSVCVYCVAILLFLLFFLISLISIRFLKKECRLLHAQTVLSSSFLCFTFILFFAFCWFLFCLGSDITLLFCSFFTVHCIITTQNRRNVTKKKYLFCSVVGDRNESHIS</sequence>
<keyword evidence="1" id="KW-1133">Transmembrane helix</keyword>
<protein>
    <submittedName>
        <fullName evidence="2">Uncharacterized protein</fullName>
    </submittedName>
</protein>
<feature type="non-terminal residue" evidence="2">
    <location>
        <position position="1"/>
    </location>
</feature>
<keyword evidence="1" id="KW-0812">Transmembrane</keyword>
<reference evidence="2" key="1">
    <citation type="journal article" date="2014" name="PLoS Negl. Trop. Dis.">
        <title>Identification and characterization of seminal fluid proteins in the Asian tiger mosquito, Aedes albopictus.</title>
        <authorList>
            <person name="Boes K.E."/>
            <person name="Ribeiro J.M."/>
            <person name="Wong A."/>
            <person name="Harrington L.C."/>
            <person name="Wolfner M.F."/>
            <person name="Sirot L.K."/>
        </authorList>
    </citation>
    <scope>NUCLEOTIDE SEQUENCE</scope>
    <source>
        <tissue evidence="2">Reproductive organs</tissue>
    </source>
</reference>
<accession>A0A023EI26</accession>
<feature type="transmembrane region" description="Helical" evidence="1">
    <location>
        <begin position="104"/>
        <end position="125"/>
    </location>
</feature>
<dbReference type="EMBL" id="GAPW01005048">
    <property type="protein sequence ID" value="JAC08550.1"/>
    <property type="molecule type" value="mRNA"/>
</dbReference>
<feature type="transmembrane region" description="Helical" evidence="1">
    <location>
        <begin position="61"/>
        <end position="92"/>
    </location>
</feature>
<dbReference type="AlphaFoldDB" id="A0A023EI26"/>
<name>A0A023EI26_AEDAL</name>
<organism evidence="2">
    <name type="scientific">Aedes albopictus</name>
    <name type="common">Asian tiger mosquito</name>
    <name type="synonym">Stegomyia albopicta</name>
    <dbReference type="NCBI Taxonomy" id="7160"/>
    <lineage>
        <taxon>Eukaryota</taxon>
        <taxon>Metazoa</taxon>
        <taxon>Ecdysozoa</taxon>
        <taxon>Arthropoda</taxon>
        <taxon>Hexapoda</taxon>
        <taxon>Insecta</taxon>
        <taxon>Pterygota</taxon>
        <taxon>Neoptera</taxon>
        <taxon>Endopterygota</taxon>
        <taxon>Diptera</taxon>
        <taxon>Nematocera</taxon>
        <taxon>Culicoidea</taxon>
        <taxon>Culicidae</taxon>
        <taxon>Culicinae</taxon>
        <taxon>Aedini</taxon>
        <taxon>Aedes</taxon>
        <taxon>Stegomyia</taxon>
    </lineage>
</organism>
<evidence type="ECO:0000313" key="2">
    <source>
        <dbReference type="EMBL" id="JAC08550.1"/>
    </source>
</evidence>